<evidence type="ECO:0000313" key="1">
    <source>
        <dbReference type="EMBL" id="BAA30124.1"/>
    </source>
</evidence>
<dbReference type="EnsemblBacteria" id="BAA30124">
    <property type="protein sequence ID" value="BAA30124"/>
    <property type="gene ID" value="BAA30124"/>
</dbReference>
<dbReference type="Proteomes" id="UP000000752">
    <property type="component" value="Chromosome"/>
</dbReference>
<protein>
    <submittedName>
        <fullName evidence="1">Uncharacterized protein</fullName>
    </submittedName>
</protein>
<name>O58771_PYRHO</name>
<dbReference type="PIR" id="F71095">
    <property type="entry name" value="F71095"/>
</dbReference>
<dbReference type="EMBL" id="BA000001">
    <property type="protein sequence ID" value="BAA30124.1"/>
    <property type="molecule type" value="Genomic_DNA"/>
</dbReference>
<keyword evidence="2" id="KW-1185">Reference proteome</keyword>
<reference evidence="1 2" key="1">
    <citation type="journal article" date="1998" name="DNA Res.">
        <title>Complete sequence and gene organization of the genome of a hyper-thermophilic archaebacterium, Pyrococcus horikoshii OT3.</title>
        <authorList>
            <person name="Kawarabayasi Y."/>
            <person name="Sawada M."/>
            <person name="Horikawa H."/>
            <person name="Haikawa Y."/>
            <person name="Hino Y."/>
            <person name="Yamamoto S."/>
            <person name="Sekine M."/>
            <person name="Baba S."/>
            <person name="Kosugi H."/>
            <person name="Hosoyama A."/>
            <person name="Nagai Y."/>
            <person name="Sakai M."/>
            <person name="Ogura K."/>
            <person name="Otuka R."/>
            <person name="Nakazawa H."/>
            <person name="Takamiya M."/>
            <person name="Ohfuku Y."/>
            <person name="Funahashi T."/>
            <person name="Tanaka T."/>
            <person name="Kudoh Y."/>
            <person name="Yamazaki J."/>
            <person name="Kushida N."/>
            <person name="Oguchi A."/>
            <person name="Aoki K."/>
            <person name="Nakamura Y."/>
            <person name="Robb T.F."/>
            <person name="Horikoshi K."/>
            <person name="Masuchi Y."/>
            <person name="Shizuya H."/>
            <person name="Kikuchi H."/>
        </authorList>
    </citation>
    <scope>NUCLEOTIDE SEQUENCE [LARGE SCALE GENOMIC DNA]</scope>
    <source>
        <strain evidence="2">ATCC 700860 / DSM 12428 / JCM 9974 / NBRC 100139 / OT-3</strain>
    </source>
</reference>
<dbReference type="KEGG" id="pho:PH1027"/>
<gene>
    <name evidence="1" type="ordered locus">PH1027</name>
</gene>
<evidence type="ECO:0000313" key="2">
    <source>
        <dbReference type="Proteomes" id="UP000000752"/>
    </source>
</evidence>
<accession>O58771</accession>
<organism evidence="1 2">
    <name type="scientific">Pyrococcus horikoshii (strain ATCC 700860 / DSM 12428 / JCM 9974 / NBRC 100139 / OT-3)</name>
    <dbReference type="NCBI Taxonomy" id="70601"/>
    <lineage>
        <taxon>Archaea</taxon>
        <taxon>Methanobacteriati</taxon>
        <taxon>Methanobacteriota</taxon>
        <taxon>Thermococci</taxon>
        <taxon>Thermococcales</taxon>
        <taxon>Thermococcaceae</taxon>
        <taxon>Pyrococcus</taxon>
    </lineage>
</organism>
<proteinExistence type="predicted"/>
<sequence length="110" mass="11883">MYSICLTYFSRVGLSLSTKAGIATAPITPSLSAIAFICSSVKFLGLSQRDLAFEWEAITGKPVMSRTSQNPCSFMWLRSMIIPSSSHFPTTSAPKLVNPPLVLSKTPSPI</sequence>
<dbReference type="AlphaFoldDB" id="O58771"/>